<dbReference type="NCBIfam" id="TIGR01126">
    <property type="entry name" value="pdi_dom"/>
    <property type="match status" value="1"/>
</dbReference>
<evidence type="ECO:0000313" key="14">
    <source>
        <dbReference type="EMBL" id="SSD62184.1"/>
    </source>
</evidence>
<reference evidence="15" key="1">
    <citation type="submission" date="2018-06" db="EMBL/GenBank/DDBJ databases">
        <authorList>
            <person name="Guldener U."/>
        </authorList>
    </citation>
    <scope>NUCLEOTIDE SEQUENCE [LARGE SCALE GENOMIC DNA]</scope>
    <source>
        <strain evidence="15">UTAD17</strain>
    </source>
</reference>
<dbReference type="GO" id="GO:0003756">
    <property type="term" value="F:protein disulfide isomerase activity"/>
    <property type="evidence" value="ECO:0007669"/>
    <property type="project" value="UniProtKB-EC"/>
</dbReference>
<dbReference type="PROSITE" id="PS51352">
    <property type="entry name" value="THIOREDOXIN_2"/>
    <property type="match status" value="1"/>
</dbReference>
<sequence>MLFNNKTVINSFIMFLAGSAITANAQQEATAPEDSDVIRLTTETFPDFIKENSLVLAEFFAPWCGHCKNLAPEYVSAASELKKYDIPLAQIDCTVESDLCMEHGIKGYPSLKIFRGVDLPPSDYEGARNKDSIINYMKKQALPSVQVVEDEQDLKDLISEATEVVIVDTGVENLNETFHKAANLYRDYFTFLQQSPSNNTEKGVLSLYHPGSNNSDPIVFTGKNTTLDHIVEWISIESKPYFGEVDGSTFESYMDSGIPLAYFFYTTPEERESYSELFTTLGKEYRGKINFAALDASKYGRHATNLNMKEQFPLFVIHDINTNYKYGLEQLSDEEFANLKKEESRCYCS</sequence>
<dbReference type="PANTHER" id="PTHR18929:SF132">
    <property type="entry name" value="PROTEIN DISULFIDE-ISOMERASE A3"/>
    <property type="match status" value="1"/>
</dbReference>
<feature type="chain" id="PRO_5016877956" description="protein disulfide-isomerase" evidence="12">
    <location>
        <begin position="26"/>
        <end position="349"/>
    </location>
</feature>
<keyword evidence="15" id="KW-1185">Reference proteome</keyword>
<accession>A0A376BCA1</accession>
<dbReference type="CDD" id="cd02961">
    <property type="entry name" value="PDI_a_family"/>
    <property type="match status" value="1"/>
</dbReference>
<evidence type="ECO:0000259" key="13">
    <source>
        <dbReference type="PROSITE" id="PS51352"/>
    </source>
</evidence>
<dbReference type="Pfam" id="PF13848">
    <property type="entry name" value="Thioredoxin_6"/>
    <property type="match status" value="1"/>
</dbReference>
<dbReference type="Pfam" id="PF00085">
    <property type="entry name" value="Thioredoxin"/>
    <property type="match status" value="1"/>
</dbReference>
<evidence type="ECO:0000256" key="9">
    <source>
        <dbReference type="ARBA" id="ARBA00023235"/>
    </source>
</evidence>
<keyword evidence="5 12" id="KW-0732">Signal</keyword>
<dbReference type="CDD" id="cd02982">
    <property type="entry name" value="PDI_b'_family"/>
    <property type="match status" value="1"/>
</dbReference>
<dbReference type="CDD" id="cd02981">
    <property type="entry name" value="PDI_b_family"/>
    <property type="match status" value="1"/>
</dbReference>
<dbReference type="Proteomes" id="UP000262825">
    <property type="component" value="Unassembled WGS sequence"/>
</dbReference>
<dbReference type="FunFam" id="3.40.30.10:FF:000017">
    <property type="entry name" value="Protein disulfide-isomerase A4"/>
    <property type="match status" value="1"/>
</dbReference>
<proteinExistence type="inferred from homology"/>
<keyword evidence="10" id="KW-0676">Redox-active center</keyword>
<name>A0A376BCA1_9ASCO</name>
<dbReference type="SUPFAM" id="SSF52833">
    <property type="entry name" value="Thioredoxin-like"/>
    <property type="match status" value="3"/>
</dbReference>
<protein>
    <recommendedName>
        <fullName evidence="4">protein disulfide-isomerase</fullName>
        <ecNumber evidence="4">5.3.4.1</ecNumber>
    </recommendedName>
</protein>
<keyword evidence="6" id="KW-0677">Repeat</keyword>
<evidence type="ECO:0000256" key="2">
    <source>
        <dbReference type="ARBA" id="ARBA00004319"/>
    </source>
</evidence>
<evidence type="ECO:0000256" key="5">
    <source>
        <dbReference type="ARBA" id="ARBA00022729"/>
    </source>
</evidence>
<feature type="signal peptide" evidence="12">
    <location>
        <begin position="1"/>
        <end position="25"/>
    </location>
</feature>
<evidence type="ECO:0000256" key="10">
    <source>
        <dbReference type="ARBA" id="ARBA00023284"/>
    </source>
</evidence>
<keyword evidence="8" id="KW-1015">Disulfide bond</keyword>
<dbReference type="Gene3D" id="3.40.30.10">
    <property type="entry name" value="Glutaredoxin"/>
    <property type="match status" value="3"/>
</dbReference>
<evidence type="ECO:0000256" key="12">
    <source>
        <dbReference type="SAM" id="SignalP"/>
    </source>
</evidence>
<dbReference type="VEuPathDB" id="FungiDB:SCODWIG_03946"/>
<dbReference type="InterPro" id="IPR036249">
    <property type="entry name" value="Thioredoxin-like_sf"/>
</dbReference>
<dbReference type="GO" id="GO:0034976">
    <property type="term" value="P:response to endoplasmic reticulum stress"/>
    <property type="evidence" value="ECO:0007669"/>
    <property type="project" value="TreeGrafter"/>
</dbReference>
<dbReference type="EMBL" id="UFAJ01001228">
    <property type="protein sequence ID" value="SSD62184.1"/>
    <property type="molecule type" value="Genomic_DNA"/>
</dbReference>
<dbReference type="PROSITE" id="PS00194">
    <property type="entry name" value="THIOREDOXIN_1"/>
    <property type="match status" value="1"/>
</dbReference>
<evidence type="ECO:0000256" key="8">
    <source>
        <dbReference type="ARBA" id="ARBA00023157"/>
    </source>
</evidence>
<dbReference type="PANTHER" id="PTHR18929">
    <property type="entry name" value="PROTEIN DISULFIDE ISOMERASE"/>
    <property type="match status" value="1"/>
</dbReference>
<comment type="catalytic activity">
    <reaction evidence="1">
        <text>Catalyzes the rearrangement of -S-S- bonds in proteins.</text>
        <dbReference type="EC" id="5.3.4.1"/>
    </reaction>
</comment>
<dbReference type="EC" id="5.3.4.1" evidence="4"/>
<evidence type="ECO:0000256" key="1">
    <source>
        <dbReference type="ARBA" id="ARBA00001182"/>
    </source>
</evidence>
<gene>
    <name evidence="14" type="ORF">SCODWIG_03946</name>
</gene>
<dbReference type="InterPro" id="IPR005788">
    <property type="entry name" value="PDI_thioredoxin-like_dom"/>
</dbReference>
<comment type="similarity">
    <text evidence="3 11">Belongs to the protein disulfide isomerase family.</text>
</comment>
<keyword evidence="7" id="KW-0256">Endoplasmic reticulum</keyword>
<feature type="domain" description="Thioredoxin" evidence="13">
    <location>
        <begin position="15"/>
        <end position="142"/>
    </location>
</feature>
<dbReference type="AlphaFoldDB" id="A0A376BCA1"/>
<evidence type="ECO:0000313" key="15">
    <source>
        <dbReference type="Proteomes" id="UP000262825"/>
    </source>
</evidence>
<dbReference type="FunFam" id="3.40.30.10:FF:000139">
    <property type="entry name" value="Protein disulfide-isomerase"/>
    <property type="match status" value="1"/>
</dbReference>
<dbReference type="PRINTS" id="PR00421">
    <property type="entry name" value="THIOREDOXIN"/>
</dbReference>
<evidence type="ECO:0000256" key="7">
    <source>
        <dbReference type="ARBA" id="ARBA00022824"/>
    </source>
</evidence>
<dbReference type="InterPro" id="IPR013766">
    <property type="entry name" value="Thioredoxin_domain"/>
</dbReference>
<evidence type="ECO:0000256" key="6">
    <source>
        <dbReference type="ARBA" id="ARBA00022737"/>
    </source>
</evidence>
<organism evidence="14 15">
    <name type="scientific">Saccharomycodes ludwigii</name>
    <dbReference type="NCBI Taxonomy" id="36035"/>
    <lineage>
        <taxon>Eukaryota</taxon>
        <taxon>Fungi</taxon>
        <taxon>Dikarya</taxon>
        <taxon>Ascomycota</taxon>
        <taxon>Saccharomycotina</taxon>
        <taxon>Saccharomycetes</taxon>
        <taxon>Saccharomycodales</taxon>
        <taxon>Saccharomycodaceae</taxon>
        <taxon>Saccharomycodes</taxon>
    </lineage>
</organism>
<evidence type="ECO:0000256" key="11">
    <source>
        <dbReference type="RuleBase" id="RU004208"/>
    </source>
</evidence>
<keyword evidence="9 14" id="KW-0413">Isomerase</keyword>
<evidence type="ECO:0000256" key="3">
    <source>
        <dbReference type="ARBA" id="ARBA00006347"/>
    </source>
</evidence>
<dbReference type="InterPro" id="IPR017937">
    <property type="entry name" value="Thioredoxin_CS"/>
</dbReference>
<comment type="subcellular location">
    <subcellularLocation>
        <location evidence="2">Endoplasmic reticulum lumen</location>
    </subcellularLocation>
</comment>
<evidence type="ECO:0000256" key="4">
    <source>
        <dbReference type="ARBA" id="ARBA00012723"/>
    </source>
</evidence>
<dbReference type="GO" id="GO:0005788">
    <property type="term" value="C:endoplasmic reticulum lumen"/>
    <property type="evidence" value="ECO:0007669"/>
    <property type="project" value="UniProtKB-SubCell"/>
</dbReference>
<dbReference type="GO" id="GO:0006457">
    <property type="term" value="P:protein folding"/>
    <property type="evidence" value="ECO:0007669"/>
    <property type="project" value="TreeGrafter"/>
</dbReference>